<sequence>MSNHSTENLLDEFLFQFSIGQVNLTEGNLTNLATIERYHNATLSYDSDNDTLALEFILRWEDIELSYKFHSQVELISSTGHVVAKVEHLKIHLKLVADLELVHLEEDSMDFNQTGAITLTYTGVGLLDYILDAMSDTLTAVLHNYVLEKVREIVMDPVDDVIDAVNDFLDDILRPTTTG</sequence>
<dbReference type="HOGENOM" id="CLU_1504988_0_0_1"/>
<protein>
    <submittedName>
        <fullName evidence="1">Uncharacterized protein</fullName>
    </submittedName>
</protein>
<dbReference type="AlphaFoldDB" id="N6UD26"/>
<dbReference type="OrthoDB" id="6419576at2759"/>
<dbReference type="Pfam" id="PF16984">
    <property type="entry name" value="Grp7_allergen"/>
    <property type="match status" value="1"/>
</dbReference>
<organism evidence="1">
    <name type="scientific">Dendroctonus ponderosae</name>
    <name type="common">Mountain pine beetle</name>
    <dbReference type="NCBI Taxonomy" id="77166"/>
    <lineage>
        <taxon>Eukaryota</taxon>
        <taxon>Metazoa</taxon>
        <taxon>Ecdysozoa</taxon>
        <taxon>Arthropoda</taxon>
        <taxon>Hexapoda</taxon>
        <taxon>Insecta</taxon>
        <taxon>Pterygota</taxon>
        <taxon>Neoptera</taxon>
        <taxon>Endopterygota</taxon>
        <taxon>Coleoptera</taxon>
        <taxon>Polyphaga</taxon>
        <taxon>Cucujiformia</taxon>
        <taxon>Curculionidae</taxon>
        <taxon>Scolytinae</taxon>
        <taxon>Dendroctonus</taxon>
    </lineage>
</organism>
<name>N6UD26_DENPD</name>
<dbReference type="InterPro" id="IPR020234">
    <property type="entry name" value="Mite_allergen_group-7"/>
</dbReference>
<gene>
    <name evidence="1" type="ORF">YQE_04027</name>
</gene>
<dbReference type="InterPro" id="IPR038602">
    <property type="entry name" value="Mite_allergen_7_sf"/>
</dbReference>
<evidence type="ECO:0000313" key="1">
    <source>
        <dbReference type="EMBL" id="ENN79565.1"/>
    </source>
</evidence>
<feature type="non-terminal residue" evidence="1">
    <location>
        <position position="1"/>
    </location>
</feature>
<dbReference type="EMBL" id="KB740686">
    <property type="protein sequence ID" value="ENN79565.1"/>
    <property type="molecule type" value="Genomic_DNA"/>
</dbReference>
<proteinExistence type="predicted"/>
<accession>N6UD26</accession>
<reference evidence="1" key="1">
    <citation type="journal article" date="2013" name="Genome Biol.">
        <title>Draft genome of the mountain pine beetle, Dendroctonus ponderosae Hopkins, a major forest pest.</title>
        <authorList>
            <person name="Keeling C.I."/>
            <person name="Yuen M.M."/>
            <person name="Liao N.Y."/>
            <person name="Docking T.R."/>
            <person name="Chan S.K."/>
            <person name="Taylor G.A."/>
            <person name="Palmquist D.L."/>
            <person name="Jackman S.D."/>
            <person name="Nguyen A."/>
            <person name="Li M."/>
            <person name="Henderson H."/>
            <person name="Janes J.K."/>
            <person name="Zhao Y."/>
            <person name="Pandoh P."/>
            <person name="Moore R."/>
            <person name="Sperling F.A."/>
            <person name="Huber D.P."/>
            <person name="Birol I."/>
            <person name="Jones S.J."/>
            <person name="Bohlmann J."/>
        </authorList>
    </citation>
    <scope>NUCLEOTIDE SEQUENCE</scope>
</reference>
<dbReference type="Gene3D" id="3.15.10.50">
    <property type="match status" value="1"/>
</dbReference>